<accession>A0ABU5ATF8</accession>
<dbReference type="PROSITE" id="PS51257">
    <property type="entry name" value="PROKAR_LIPOPROTEIN"/>
    <property type="match status" value="1"/>
</dbReference>
<evidence type="ECO:0000313" key="2">
    <source>
        <dbReference type="Proteomes" id="UP001276564"/>
    </source>
</evidence>
<organism evidence="1 2">
    <name type="scientific">Mesorhizobium abyssinicae</name>
    <dbReference type="NCBI Taxonomy" id="1209958"/>
    <lineage>
        <taxon>Bacteria</taxon>
        <taxon>Pseudomonadati</taxon>
        <taxon>Pseudomonadota</taxon>
        <taxon>Alphaproteobacteria</taxon>
        <taxon>Hyphomicrobiales</taxon>
        <taxon>Phyllobacteriaceae</taxon>
        <taxon>Mesorhizobium</taxon>
    </lineage>
</organism>
<dbReference type="EMBL" id="JAVIIP010000014">
    <property type="protein sequence ID" value="MDX8540506.1"/>
    <property type="molecule type" value="Genomic_DNA"/>
</dbReference>
<gene>
    <name evidence="1" type="ORF">RFM23_23060</name>
</gene>
<reference evidence="1 2" key="1">
    <citation type="submission" date="2023-08" db="EMBL/GenBank/DDBJ databases">
        <title>Implementing the SeqCode for naming new Mesorhizobium species isolated from Vachellia karroo root nodules.</title>
        <authorList>
            <person name="Van Lill M."/>
        </authorList>
    </citation>
    <scope>NUCLEOTIDE SEQUENCE [LARGE SCALE GENOMIC DNA]</scope>
    <source>
        <strain evidence="1 2">VK4B</strain>
    </source>
</reference>
<comment type="caution">
    <text evidence="1">The sequence shown here is derived from an EMBL/GenBank/DDBJ whole genome shotgun (WGS) entry which is preliminary data.</text>
</comment>
<protein>
    <recommendedName>
        <fullName evidence="3">Ig-like domain-containing protein</fullName>
    </recommendedName>
</protein>
<proteinExistence type="predicted"/>
<evidence type="ECO:0008006" key="3">
    <source>
        <dbReference type="Google" id="ProtNLM"/>
    </source>
</evidence>
<name>A0ABU5ATF8_9HYPH</name>
<keyword evidence="2" id="KW-1185">Reference proteome</keyword>
<dbReference type="Proteomes" id="UP001276564">
    <property type="component" value="Unassembled WGS sequence"/>
</dbReference>
<sequence length="151" mass="16194">MRINQAGSSREGSKWAGRASATIGALLLASLAGCMTYRTSGSDTFQTSGIDAWLTAANADAVINAMAAKGLMPATIDCRFDHTVPGQVAYASKFTWQRAPTNTRYHWEVGDPTYLASKEVKSNRVGLHRIAAKTVRDPATGQKVACSIWTN</sequence>
<evidence type="ECO:0000313" key="1">
    <source>
        <dbReference type="EMBL" id="MDX8540506.1"/>
    </source>
</evidence>
<dbReference type="RefSeq" id="WP_128272378.1">
    <property type="nucleotide sequence ID" value="NZ_JAVIIO010000003.1"/>
</dbReference>